<feature type="signal peptide" evidence="1">
    <location>
        <begin position="1"/>
        <end position="31"/>
    </location>
</feature>
<gene>
    <name evidence="2" type="ORF">GCU69_27085</name>
</gene>
<protein>
    <submittedName>
        <fullName evidence="2">Copper chaperone PCu(A)C</fullName>
    </submittedName>
</protein>
<evidence type="ECO:0000256" key="1">
    <source>
        <dbReference type="SAM" id="SignalP"/>
    </source>
</evidence>
<dbReference type="SUPFAM" id="SSF110087">
    <property type="entry name" value="DR1885-like metal-binding protein"/>
    <property type="match status" value="1"/>
</dbReference>
<sequence length="155" mass="16115">MTRRLTARRAGSLAAALVLSGGAALTGCSTAPDGPEVKAGGAYVPQPVMADMAAGYLTLTNSGGTDDELTGVTSDISDDVQLHRTTGNTMRQVDSLPVPAGGKLELTRGGSHLMFQDLKRKPVEGEKVSLELHFAESGPIGLDVPVEATNHHPRQ</sequence>
<dbReference type="PANTHER" id="PTHR36302:SF1">
    <property type="entry name" value="COPPER CHAPERONE PCU(A)C"/>
    <property type="match status" value="1"/>
</dbReference>
<dbReference type="Proteomes" id="UP000621266">
    <property type="component" value="Unassembled WGS sequence"/>
</dbReference>
<dbReference type="PROSITE" id="PS51257">
    <property type="entry name" value="PROKAR_LIPOPROTEIN"/>
    <property type="match status" value="1"/>
</dbReference>
<keyword evidence="1" id="KW-0732">Signal</keyword>
<dbReference type="InterPro" id="IPR036182">
    <property type="entry name" value="PCuAC_sf"/>
</dbReference>
<dbReference type="RefSeq" id="WP_098752934.1">
    <property type="nucleotide sequence ID" value="NZ_WHPN01000391.1"/>
</dbReference>
<accession>A0ABQ7FCG2</accession>
<dbReference type="PANTHER" id="PTHR36302">
    <property type="entry name" value="BLR7088 PROTEIN"/>
    <property type="match status" value="1"/>
</dbReference>
<evidence type="ECO:0000313" key="3">
    <source>
        <dbReference type="Proteomes" id="UP000621266"/>
    </source>
</evidence>
<name>A0ABQ7FCG2_9ACTN</name>
<dbReference type="Gene3D" id="2.60.40.1890">
    <property type="entry name" value="PCu(A)C copper chaperone"/>
    <property type="match status" value="1"/>
</dbReference>
<reference evidence="2 3" key="1">
    <citation type="submission" date="2019-10" db="EMBL/GenBank/DDBJ databases">
        <title>Streptomyces tenebrisbrunneis sp.nov., an endogenous actinomycete isolated from of Lycium ruthenicum.</title>
        <authorList>
            <person name="Ma L."/>
        </authorList>
    </citation>
    <scope>NUCLEOTIDE SEQUENCE [LARGE SCALE GENOMIC DNA]</scope>
    <source>
        <strain evidence="2 3">TRM 66187</strain>
    </source>
</reference>
<organism evidence="2 3">
    <name type="scientific">Streptomyces lycii</name>
    <dbReference type="NCBI Taxonomy" id="2654337"/>
    <lineage>
        <taxon>Bacteria</taxon>
        <taxon>Bacillati</taxon>
        <taxon>Actinomycetota</taxon>
        <taxon>Actinomycetes</taxon>
        <taxon>Kitasatosporales</taxon>
        <taxon>Streptomycetaceae</taxon>
        <taxon>Streptomyces</taxon>
    </lineage>
</organism>
<feature type="chain" id="PRO_5047087495" evidence="1">
    <location>
        <begin position="32"/>
        <end position="155"/>
    </location>
</feature>
<keyword evidence="3" id="KW-1185">Reference proteome</keyword>
<dbReference type="InterPro" id="IPR058248">
    <property type="entry name" value="Lxx211020-like"/>
</dbReference>
<proteinExistence type="predicted"/>
<dbReference type="InterPro" id="IPR007410">
    <property type="entry name" value="LpqE-like"/>
</dbReference>
<evidence type="ECO:0000313" key="2">
    <source>
        <dbReference type="EMBL" id="KAF4406049.1"/>
    </source>
</evidence>
<dbReference type="EMBL" id="WHPN01000391">
    <property type="protein sequence ID" value="KAF4406049.1"/>
    <property type="molecule type" value="Genomic_DNA"/>
</dbReference>
<comment type="caution">
    <text evidence="2">The sequence shown here is derived from an EMBL/GenBank/DDBJ whole genome shotgun (WGS) entry which is preliminary data.</text>
</comment>
<dbReference type="Pfam" id="PF04314">
    <property type="entry name" value="PCuAC"/>
    <property type="match status" value="1"/>
</dbReference>